<comment type="caution">
    <text evidence="6">The sequence shown here is derived from an EMBL/GenBank/DDBJ whole genome shotgun (WGS) entry which is preliminary data.</text>
</comment>
<dbReference type="InterPro" id="IPR000847">
    <property type="entry name" value="LysR_HTH_N"/>
</dbReference>
<evidence type="ECO:0000256" key="2">
    <source>
        <dbReference type="ARBA" id="ARBA00023015"/>
    </source>
</evidence>
<evidence type="ECO:0000313" key="6">
    <source>
        <dbReference type="EMBL" id="TKG70599.1"/>
    </source>
</evidence>
<reference evidence="6 7" key="1">
    <citation type="journal article" date="2015" name="Antonie Van Leeuwenhoek">
        <title>Prauserella endophytica sp. nov., an endophytic actinobacterium isolated from Tamarix taklamakanensis.</title>
        <authorList>
            <person name="Liu J.M."/>
            <person name="Habden X."/>
            <person name="Guo L."/>
            <person name="Tuo L."/>
            <person name="Jiang Z.K."/>
            <person name="Liu S.W."/>
            <person name="Liu X.F."/>
            <person name="Chen L."/>
            <person name="Li R.F."/>
            <person name="Zhang Y.Q."/>
            <person name="Sun C.H."/>
        </authorList>
    </citation>
    <scope>NUCLEOTIDE SEQUENCE [LARGE SCALE GENOMIC DNA]</scope>
    <source>
        <strain evidence="6 7">CGMCC 4.7182</strain>
    </source>
</reference>
<organism evidence="6 7">
    <name type="scientific">Prauserella endophytica</name>
    <dbReference type="NCBI Taxonomy" id="1592324"/>
    <lineage>
        <taxon>Bacteria</taxon>
        <taxon>Bacillati</taxon>
        <taxon>Actinomycetota</taxon>
        <taxon>Actinomycetes</taxon>
        <taxon>Pseudonocardiales</taxon>
        <taxon>Pseudonocardiaceae</taxon>
        <taxon>Prauserella</taxon>
        <taxon>Prauserella coralliicola group</taxon>
    </lineage>
</organism>
<keyword evidence="4" id="KW-0804">Transcription</keyword>
<keyword evidence="3" id="KW-0238">DNA-binding</keyword>
<evidence type="ECO:0000256" key="3">
    <source>
        <dbReference type="ARBA" id="ARBA00023125"/>
    </source>
</evidence>
<proteinExistence type="inferred from homology"/>
<evidence type="ECO:0000259" key="5">
    <source>
        <dbReference type="PROSITE" id="PS50931"/>
    </source>
</evidence>
<dbReference type="SUPFAM" id="SSF53850">
    <property type="entry name" value="Periplasmic binding protein-like II"/>
    <property type="match status" value="1"/>
</dbReference>
<evidence type="ECO:0000256" key="1">
    <source>
        <dbReference type="ARBA" id="ARBA00009437"/>
    </source>
</evidence>
<dbReference type="Proteomes" id="UP000309992">
    <property type="component" value="Unassembled WGS sequence"/>
</dbReference>
<dbReference type="InterPro" id="IPR036390">
    <property type="entry name" value="WH_DNA-bd_sf"/>
</dbReference>
<dbReference type="PRINTS" id="PR00039">
    <property type="entry name" value="HTHLYSR"/>
</dbReference>
<sequence length="337" mass="36604">MVRFGGPSAIRRVAWARLTTTRALASPMELHQLRYVAAVADAGSFTRAAEVLYLAQPSLSVQIRKLEKELGVALFERLGRKVTLTTAGEAFLEHARPALFHLERAREEAVAVRDLQRGRLAIGALPSVGATLLPKVLADYRAAYPDVELRLIEHNVSAEFERMVQVGELDLAVVRAPWERPGITGRVLIREPMVAMLPPGHRLADRAELDLAELSGDDFVGMQQGSGLRSIMETTCHRHGFSPKVTVETEQLSVLCGMVRNGVGVSVVPRLVASGYEPTVRLNDPRESRELGVVWRAGGQLAPAALALLDLLLTEVRRFGADTGGSDATVDGLDLSV</sequence>
<protein>
    <submittedName>
        <fullName evidence="6">LysR family transcriptional regulator</fullName>
    </submittedName>
</protein>
<dbReference type="InterPro" id="IPR005119">
    <property type="entry name" value="LysR_subst-bd"/>
</dbReference>
<accession>A0ABY2S4E6</accession>
<dbReference type="Pfam" id="PF00126">
    <property type="entry name" value="HTH_1"/>
    <property type="match status" value="1"/>
</dbReference>
<comment type="similarity">
    <text evidence="1">Belongs to the LysR transcriptional regulatory family.</text>
</comment>
<dbReference type="PANTHER" id="PTHR30419">
    <property type="entry name" value="HTH-TYPE TRANSCRIPTIONAL REGULATOR YBHD"/>
    <property type="match status" value="1"/>
</dbReference>
<evidence type="ECO:0000313" key="7">
    <source>
        <dbReference type="Proteomes" id="UP000309992"/>
    </source>
</evidence>
<dbReference type="InterPro" id="IPR036388">
    <property type="entry name" value="WH-like_DNA-bd_sf"/>
</dbReference>
<dbReference type="Gene3D" id="3.40.190.290">
    <property type="match status" value="1"/>
</dbReference>
<dbReference type="EMBL" id="SWMS01000008">
    <property type="protein sequence ID" value="TKG70599.1"/>
    <property type="molecule type" value="Genomic_DNA"/>
</dbReference>
<dbReference type="InterPro" id="IPR050950">
    <property type="entry name" value="HTH-type_LysR_regulators"/>
</dbReference>
<feature type="domain" description="HTH lysR-type" evidence="5">
    <location>
        <begin position="28"/>
        <end position="85"/>
    </location>
</feature>
<gene>
    <name evidence="6" type="ORF">FCN18_17140</name>
</gene>
<dbReference type="SUPFAM" id="SSF46785">
    <property type="entry name" value="Winged helix' DNA-binding domain"/>
    <property type="match status" value="1"/>
</dbReference>
<dbReference type="PROSITE" id="PS50931">
    <property type="entry name" value="HTH_LYSR"/>
    <property type="match status" value="1"/>
</dbReference>
<keyword evidence="7" id="KW-1185">Reference proteome</keyword>
<dbReference type="Gene3D" id="1.10.10.10">
    <property type="entry name" value="Winged helix-like DNA-binding domain superfamily/Winged helix DNA-binding domain"/>
    <property type="match status" value="1"/>
</dbReference>
<dbReference type="CDD" id="cd05466">
    <property type="entry name" value="PBP2_LTTR_substrate"/>
    <property type="match status" value="1"/>
</dbReference>
<dbReference type="Pfam" id="PF03466">
    <property type="entry name" value="LysR_substrate"/>
    <property type="match status" value="1"/>
</dbReference>
<keyword evidence="2" id="KW-0805">Transcription regulation</keyword>
<evidence type="ECO:0000256" key="4">
    <source>
        <dbReference type="ARBA" id="ARBA00023163"/>
    </source>
</evidence>
<name>A0ABY2S4E6_9PSEU</name>